<evidence type="ECO:0000256" key="2">
    <source>
        <dbReference type="ARBA" id="ARBA00017880"/>
    </source>
</evidence>
<dbReference type="GO" id="GO:0010508">
    <property type="term" value="P:positive regulation of autophagy"/>
    <property type="evidence" value="ECO:0007669"/>
    <property type="project" value="TreeGrafter"/>
</dbReference>
<feature type="compositionally biased region" description="Polar residues" evidence="6">
    <location>
        <begin position="629"/>
        <end position="649"/>
    </location>
</feature>
<organism evidence="8 9">
    <name type="scientific">Podospora didyma</name>
    <dbReference type="NCBI Taxonomy" id="330526"/>
    <lineage>
        <taxon>Eukaryota</taxon>
        <taxon>Fungi</taxon>
        <taxon>Dikarya</taxon>
        <taxon>Ascomycota</taxon>
        <taxon>Pezizomycotina</taxon>
        <taxon>Sordariomycetes</taxon>
        <taxon>Sordariomycetidae</taxon>
        <taxon>Sordariales</taxon>
        <taxon>Podosporaceae</taxon>
        <taxon>Podospora</taxon>
    </lineage>
</organism>
<reference evidence="8" key="2">
    <citation type="submission" date="2023-06" db="EMBL/GenBank/DDBJ databases">
        <authorList>
            <consortium name="Lawrence Berkeley National Laboratory"/>
            <person name="Haridas S."/>
            <person name="Hensen N."/>
            <person name="Bonometti L."/>
            <person name="Westerberg I."/>
            <person name="Brannstrom I.O."/>
            <person name="Guillou S."/>
            <person name="Cros-Aarteil S."/>
            <person name="Calhoun S."/>
            <person name="Kuo A."/>
            <person name="Mondo S."/>
            <person name="Pangilinan J."/>
            <person name="Riley R."/>
            <person name="LaButti K."/>
            <person name="Andreopoulos B."/>
            <person name="Lipzen A."/>
            <person name="Chen C."/>
            <person name="Yanf M."/>
            <person name="Daum C."/>
            <person name="Ng V."/>
            <person name="Clum A."/>
            <person name="Steindorff A."/>
            <person name="Ohm R."/>
            <person name="Martin F."/>
            <person name="Silar P."/>
            <person name="Natvig D."/>
            <person name="Lalanne C."/>
            <person name="Gautier V."/>
            <person name="Ament-velasquez S.L."/>
            <person name="Kruys A."/>
            <person name="Hutchinson M.I."/>
            <person name="Powell A.J."/>
            <person name="Barry K."/>
            <person name="Miller A.N."/>
            <person name="Grigoriev I.V."/>
            <person name="Debuchy R."/>
            <person name="Gladieux P."/>
            <person name="Thoren M.H."/>
            <person name="Johannesson H."/>
        </authorList>
    </citation>
    <scope>NUCLEOTIDE SEQUENCE</scope>
    <source>
        <strain evidence="8">CBS 232.78</strain>
    </source>
</reference>
<keyword evidence="9" id="KW-1185">Reference proteome</keyword>
<dbReference type="InterPro" id="IPR005365">
    <property type="entry name" value="Npr3"/>
</dbReference>
<feature type="compositionally biased region" description="Low complexity" evidence="6">
    <location>
        <begin position="772"/>
        <end position="787"/>
    </location>
</feature>
<evidence type="ECO:0000256" key="1">
    <source>
        <dbReference type="ARBA" id="ARBA00010546"/>
    </source>
</evidence>
<dbReference type="GO" id="GO:1904262">
    <property type="term" value="P:negative regulation of TORC1 signaling"/>
    <property type="evidence" value="ECO:0007669"/>
    <property type="project" value="TreeGrafter"/>
</dbReference>
<dbReference type="EMBL" id="JAULSW010000001">
    <property type="protein sequence ID" value="KAK3394565.1"/>
    <property type="molecule type" value="Genomic_DNA"/>
</dbReference>
<dbReference type="GO" id="GO:0038202">
    <property type="term" value="P:TORC1 signaling"/>
    <property type="evidence" value="ECO:0007669"/>
    <property type="project" value="TreeGrafter"/>
</dbReference>
<dbReference type="PANTHER" id="PTHR13153">
    <property type="entry name" value="CGTHBA PROTEIN -14 GENE PROTEIN"/>
    <property type="match status" value="1"/>
</dbReference>
<dbReference type="PANTHER" id="PTHR13153:SF5">
    <property type="entry name" value="GATOR COMPLEX PROTEIN NPRL3"/>
    <property type="match status" value="1"/>
</dbReference>
<protein>
    <recommendedName>
        <fullName evidence="2 5">Nitrogen permease regulator 3</fullName>
    </recommendedName>
    <alternativeName>
        <fullName evidence="4 5">Required for meiotic nuclear division protein 11</fullName>
    </alternativeName>
</protein>
<dbReference type="Pfam" id="PF24064">
    <property type="entry name" value="HTH_NPRL3"/>
    <property type="match status" value="1"/>
</dbReference>
<feature type="region of interest" description="Disordered" evidence="6">
    <location>
        <begin position="770"/>
        <end position="868"/>
    </location>
</feature>
<comment type="function">
    <text evidence="3 5">Mediates inactivation of the TORC1 complex in response to amino acid starvation. Required for meiotic nuclear division.</text>
</comment>
<keyword evidence="5" id="KW-0469">Meiosis</keyword>
<feature type="compositionally biased region" description="Pro residues" evidence="6">
    <location>
        <begin position="788"/>
        <end position="799"/>
    </location>
</feature>
<feature type="compositionally biased region" description="Acidic residues" evidence="6">
    <location>
        <begin position="50"/>
        <end position="61"/>
    </location>
</feature>
<feature type="region of interest" description="Disordered" evidence="6">
    <location>
        <begin position="629"/>
        <end position="698"/>
    </location>
</feature>
<dbReference type="GO" id="GO:0051321">
    <property type="term" value="P:meiotic cell cycle"/>
    <property type="evidence" value="ECO:0007669"/>
    <property type="project" value="UniProtKB-UniRule"/>
</dbReference>
<name>A0AAE0P773_9PEZI</name>
<comment type="similarity">
    <text evidence="1 5">Belongs to the NPR3 family.</text>
</comment>
<sequence>MALPSTSNVLAVALVINRSRDGPRFVFHYPPLVLPPSTSGGKNSGCDKIDGDEEEEEEDSVFLDRPSRVASSKAGGASSAPLNAVDLSQWNHDDHLVTDSGTQIVPWEHVAGFPTKDLESILTPARAYHKRLFQVSLDPLLCVSYPIYVPENGMWRRKKRRQRESAAAAARKDDEEAQEPPPPAGTEIDGAADEDQPATAKAAADDAEDKKSSMTMFNLVFLLRPKKHEAKDLVDILFSHIIKKINKAYKYCQQRSDFVWKESKKILQLKDKGREDKMKMSLLWAKILSESSLAASMQDIYDAVSQNKIAALQLDTAGGMVTHSVQIPVPFHVSDLPQEGEQCHRGLWLTTANSLMSDDAIEEPGFLDKNFALLLLTDEKKIVAELQQDHDETTLAMIEFVRHCKPTLSFYQVGQQSSNILTPVQVRKFAQHFIFWRRAIAIPPLHARDMYIVSPNCNLRKLAQAAAKWSRQFPLAPALPNFLAELSVAPRPYKSHCPSKAHRPVYMTMLAWLMRGGWVTQLCTFAYVVVWPEIVYEVEYTLEVDEIARAKQAQMTGDSGEPKTVASSLESNHNAIPHSASTTAAQGVVDVVAGNGSGFLSNLDDDGATSPDLMRTSMASLQSLSLSKATPSSLLPDSENSSHTSPPLLTTTTTTTTTTTYMSQGGSGGPDARSSPSQPRPTPPHHEATPAEKAAEKARLERIADKAARDLAERQMAHHRKTPPEPTAHPSVNHARHLMGMTPHIILDAKKATGKESLYLRAIEQRLRDHGTTPTVAAAATATTAASAPPPPPPPPPPPGRRDASGTSNSNSNNNNNMINIAKGGGGGGKWGNSHNSRLEPQPQTDGDSIRSRAGGAGSSEGNNTKEWDDRVANAWPLFWKYFNGRSALERIALQEEMKRKDVWNLLTFMSEYLLCVRHW</sequence>
<evidence type="ECO:0000256" key="3">
    <source>
        <dbReference type="ARBA" id="ARBA00025376"/>
    </source>
</evidence>
<reference evidence="8" key="1">
    <citation type="journal article" date="2023" name="Mol. Phylogenet. Evol.">
        <title>Genome-scale phylogeny and comparative genomics of the fungal order Sordariales.</title>
        <authorList>
            <person name="Hensen N."/>
            <person name="Bonometti L."/>
            <person name="Westerberg I."/>
            <person name="Brannstrom I.O."/>
            <person name="Guillou S."/>
            <person name="Cros-Aarteil S."/>
            <person name="Calhoun S."/>
            <person name="Haridas S."/>
            <person name="Kuo A."/>
            <person name="Mondo S."/>
            <person name="Pangilinan J."/>
            <person name="Riley R."/>
            <person name="LaButti K."/>
            <person name="Andreopoulos B."/>
            <person name="Lipzen A."/>
            <person name="Chen C."/>
            <person name="Yan M."/>
            <person name="Daum C."/>
            <person name="Ng V."/>
            <person name="Clum A."/>
            <person name="Steindorff A."/>
            <person name="Ohm R.A."/>
            <person name="Martin F."/>
            <person name="Silar P."/>
            <person name="Natvig D.O."/>
            <person name="Lalanne C."/>
            <person name="Gautier V."/>
            <person name="Ament-Velasquez S.L."/>
            <person name="Kruys A."/>
            <person name="Hutchinson M.I."/>
            <person name="Powell A.J."/>
            <person name="Barry K."/>
            <person name="Miller A.N."/>
            <person name="Grigoriev I.V."/>
            <person name="Debuchy R."/>
            <person name="Gladieux P."/>
            <person name="Hiltunen Thoren M."/>
            <person name="Johannesson H."/>
        </authorList>
    </citation>
    <scope>NUCLEOTIDE SEQUENCE</scope>
    <source>
        <strain evidence="8">CBS 232.78</strain>
    </source>
</reference>
<dbReference type="GO" id="GO:0034198">
    <property type="term" value="P:cellular response to amino acid starvation"/>
    <property type="evidence" value="ECO:0007669"/>
    <property type="project" value="TreeGrafter"/>
</dbReference>
<feature type="domain" description="GATOR1 complex protein NPRL3 C-terminal HTH" evidence="7">
    <location>
        <begin position="869"/>
        <end position="914"/>
    </location>
</feature>
<feature type="compositionally biased region" description="Basic and acidic residues" evidence="6">
    <location>
        <begin position="684"/>
        <end position="698"/>
    </location>
</feature>
<accession>A0AAE0P773</accession>
<keyword evidence="5" id="KW-0732">Signal</keyword>
<comment type="caution">
    <text evidence="8">The sequence shown here is derived from an EMBL/GenBank/DDBJ whole genome shotgun (WGS) entry which is preliminary data.</text>
</comment>
<evidence type="ECO:0000313" key="8">
    <source>
        <dbReference type="EMBL" id="KAK3394565.1"/>
    </source>
</evidence>
<dbReference type="GO" id="GO:1990130">
    <property type="term" value="C:GATOR1 complex"/>
    <property type="evidence" value="ECO:0007669"/>
    <property type="project" value="TreeGrafter"/>
</dbReference>
<evidence type="ECO:0000256" key="6">
    <source>
        <dbReference type="SAM" id="MobiDB-lite"/>
    </source>
</evidence>
<dbReference type="Proteomes" id="UP001285441">
    <property type="component" value="Unassembled WGS sequence"/>
</dbReference>
<comment type="subcellular location">
    <subcellularLocation>
        <location evidence="5">Vacuole membrane</location>
        <topology evidence="5">Peripheral membrane protein</topology>
    </subcellularLocation>
</comment>
<proteinExistence type="inferred from homology"/>
<dbReference type="Pfam" id="PF03666">
    <property type="entry name" value="NPR3"/>
    <property type="match status" value="1"/>
</dbReference>
<dbReference type="InterPro" id="IPR056603">
    <property type="entry name" value="HTH_NPRL3"/>
</dbReference>
<dbReference type="AlphaFoldDB" id="A0AAE0P773"/>
<feature type="region of interest" description="Disordered" evidence="6">
    <location>
        <begin position="35"/>
        <end position="62"/>
    </location>
</feature>
<evidence type="ECO:0000256" key="5">
    <source>
        <dbReference type="RuleBase" id="RU368069"/>
    </source>
</evidence>
<evidence type="ECO:0000313" key="9">
    <source>
        <dbReference type="Proteomes" id="UP001285441"/>
    </source>
</evidence>
<feature type="region of interest" description="Disordered" evidence="6">
    <location>
        <begin position="156"/>
        <end position="207"/>
    </location>
</feature>
<feature type="compositionally biased region" description="Low complexity" evidence="6">
    <location>
        <begin position="805"/>
        <end position="822"/>
    </location>
</feature>
<dbReference type="SUPFAM" id="SSF101447">
    <property type="entry name" value="Formin homology 2 domain (FH2 domain)"/>
    <property type="match status" value="1"/>
</dbReference>
<evidence type="ECO:0000256" key="4">
    <source>
        <dbReference type="ARBA" id="ARBA00030028"/>
    </source>
</evidence>
<feature type="compositionally biased region" description="Low complexity" evidence="6">
    <location>
        <begin position="650"/>
        <end position="660"/>
    </location>
</feature>
<evidence type="ECO:0000259" key="7">
    <source>
        <dbReference type="Pfam" id="PF24064"/>
    </source>
</evidence>
<feature type="region of interest" description="Disordered" evidence="6">
    <location>
        <begin position="712"/>
        <end position="732"/>
    </location>
</feature>
<gene>
    <name evidence="8" type="ORF">B0H63DRAFT_461301</name>
</gene>
<dbReference type="GO" id="GO:0005774">
    <property type="term" value="C:vacuolar membrane"/>
    <property type="evidence" value="ECO:0007669"/>
    <property type="project" value="UniProtKB-SubCell"/>
</dbReference>